<dbReference type="InterPro" id="IPR041677">
    <property type="entry name" value="DNA2/NAM7_AAA_11"/>
</dbReference>
<dbReference type="InterPro" id="IPR045529">
    <property type="entry name" value="DUF6469"/>
</dbReference>
<evidence type="ECO:0000313" key="4">
    <source>
        <dbReference type="Proteomes" id="UP000436088"/>
    </source>
</evidence>
<keyword evidence="4" id="KW-1185">Reference proteome</keyword>
<sequence length="311" mass="35442">MEETSISLIDLVFSWSIQDALNPNLYKSQVRKIPETFTSTADYFSSFTAPLVEETHADLLSAMARLSRAPSYQLSSIERDITYRAPTDFSYKIILRNSNQSDLVTYRPQGGDLAALTDVRPTCISDLNRPTMTFLLAYVQAVGNDKISLWLSMPVVIEQKMHSYKKKHIDLFFVFLTNVTTNIRIWKALHPDPLRRNLQMIYKVIHMNADVSKLRRRLRHVLDRKQLGYHSSFESYGLNDSQEAAIASCIKTWRCCHQNSVKLIWGPPGTGKTKTVAGSSRNEMPNNYMYSDSHHGDGIGVSAREINCRDI</sequence>
<organism evidence="3 4">
    <name type="scientific">Hibiscus syriacus</name>
    <name type="common">Rose of Sharon</name>
    <dbReference type="NCBI Taxonomy" id="106335"/>
    <lineage>
        <taxon>Eukaryota</taxon>
        <taxon>Viridiplantae</taxon>
        <taxon>Streptophyta</taxon>
        <taxon>Embryophyta</taxon>
        <taxon>Tracheophyta</taxon>
        <taxon>Spermatophyta</taxon>
        <taxon>Magnoliopsida</taxon>
        <taxon>eudicotyledons</taxon>
        <taxon>Gunneridae</taxon>
        <taxon>Pentapetalae</taxon>
        <taxon>rosids</taxon>
        <taxon>malvids</taxon>
        <taxon>Malvales</taxon>
        <taxon>Malvaceae</taxon>
        <taxon>Malvoideae</taxon>
        <taxon>Hibiscus</taxon>
    </lineage>
</organism>
<dbReference type="SUPFAM" id="SSF52540">
    <property type="entry name" value="P-loop containing nucleoside triphosphate hydrolases"/>
    <property type="match status" value="1"/>
</dbReference>
<comment type="caution">
    <text evidence="3">The sequence shown here is derived from an EMBL/GenBank/DDBJ whole genome shotgun (WGS) entry which is preliminary data.</text>
</comment>
<evidence type="ECO:0000259" key="1">
    <source>
        <dbReference type="Pfam" id="PF13086"/>
    </source>
</evidence>
<evidence type="ECO:0000313" key="3">
    <source>
        <dbReference type="EMBL" id="KAE8699073.1"/>
    </source>
</evidence>
<dbReference type="Gene3D" id="3.40.50.300">
    <property type="entry name" value="P-loop containing nucleotide triphosphate hydrolases"/>
    <property type="match status" value="1"/>
</dbReference>
<reference evidence="3" key="1">
    <citation type="submission" date="2019-09" db="EMBL/GenBank/DDBJ databases">
        <title>Draft genome information of white flower Hibiscus syriacus.</title>
        <authorList>
            <person name="Kim Y.-M."/>
        </authorList>
    </citation>
    <scope>NUCLEOTIDE SEQUENCE [LARGE SCALE GENOMIC DNA]</scope>
    <source>
        <strain evidence="3">YM2019G1</strain>
    </source>
</reference>
<dbReference type="PANTHER" id="PTHR10887">
    <property type="entry name" value="DNA2/NAM7 HELICASE FAMILY"/>
    <property type="match status" value="1"/>
</dbReference>
<name>A0A6A3A504_HIBSY</name>
<protein>
    <submittedName>
        <fullName evidence="3">Uncharacterized protein</fullName>
    </submittedName>
</protein>
<accession>A0A6A3A504</accession>
<evidence type="ECO:0000259" key="2">
    <source>
        <dbReference type="Pfam" id="PF20073"/>
    </source>
</evidence>
<dbReference type="Pfam" id="PF13086">
    <property type="entry name" value="AAA_11"/>
    <property type="match status" value="1"/>
</dbReference>
<dbReference type="Pfam" id="PF20073">
    <property type="entry name" value="DUF6469"/>
    <property type="match status" value="1"/>
</dbReference>
<gene>
    <name evidence="3" type="ORF">F3Y22_tig00110596pilonHSYRG00003</name>
</gene>
<proteinExistence type="predicted"/>
<feature type="domain" description="DUF6469" evidence="2">
    <location>
        <begin position="105"/>
        <end position="190"/>
    </location>
</feature>
<dbReference type="InterPro" id="IPR027417">
    <property type="entry name" value="P-loop_NTPase"/>
</dbReference>
<dbReference type="GO" id="GO:0004386">
    <property type="term" value="F:helicase activity"/>
    <property type="evidence" value="ECO:0007669"/>
    <property type="project" value="InterPro"/>
</dbReference>
<dbReference type="PANTHER" id="PTHR10887:SF522">
    <property type="entry name" value="P-LOOP CONTAINING NUCLEOSIDE TRIPHOSPHATE HYDROLASES SUPERFAMILY PROTEIN"/>
    <property type="match status" value="1"/>
</dbReference>
<dbReference type="Proteomes" id="UP000436088">
    <property type="component" value="Unassembled WGS sequence"/>
</dbReference>
<feature type="domain" description="DNA2/NAM7 helicase helicase" evidence="1">
    <location>
        <begin position="238"/>
        <end position="283"/>
    </location>
</feature>
<dbReference type="InterPro" id="IPR045055">
    <property type="entry name" value="DNA2/NAM7-like"/>
</dbReference>
<dbReference type="EMBL" id="VEPZ02001043">
    <property type="protein sequence ID" value="KAE8699073.1"/>
    <property type="molecule type" value="Genomic_DNA"/>
</dbReference>
<dbReference type="AlphaFoldDB" id="A0A6A3A504"/>